<organism evidence="2 3">
    <name type="scientific">Novosphingobium aureum</name>
    <dbReference type="NCBI Taxonomy" id="2792964"/>
    <lineage>
        <taxon>Bacteria</taxon>
        <taxon>Pseudomonadati</taxon>
        <taxon>Pseudomonadota</taxon>
        <taxon>Alphaproteobacteria</taxon>
        <taxon>Sphingomonadales</taxon>
        <taxon>Sphingomonadaceae</taxon>
        <taxon>Novosphingobium</taxon>
    </lineage>
</organism>
<name>A0A931HET8_9SPHN</name>
<sequence>MSKSIRVPAPAVPALCTVALLACSLQPALARAPDTYEGLYKVKSKRFDLAYVAPGVDFTAYDAVLLEEPQVAFQRNWQRNYNSSASFDRRIDDEEAAQILEAARAGIAQVFAETFREHGYTLATSPGPKVLALKTAIIDLQVNAPDTMTAGRSVTFSREAGEAKLIVEVRDSTSGALLGRAIDRRTIGDGPIYRRDMVTNRSDFERAFRHWAKVSTEALDDLRAAPVLDAEGEPASPAG</sequence>
<dbReference type="Proteomes" id="UP000617634">
    <property type="component" value="Unassembled WGS sequence"/>
</dbReference>
<evidence type="ECO:0000256" key="1">
    <source>
        <dbReference type="SAM" id="SignalP"/>
    </source>
</evidence>
<keyword evidence="1" id="KW-0732">Signal</keyword>
<keyword evidence="3" id="KW-1185">Reference proteome</keyword>
<proteinExistence type="predicted"/>
<evidence type="ECO:0000313" key="3">
    <source>
        <dbReference type="Proteomes" id="UP000617634"/>
    </source>
</evidence>
<evidence type="ECO:0000313" key="2">
    <source>
        <dbReference type="EMBL" id="MBH0114837.1"/>
    </source>
</evidence>
<dbReference type="PROSITE" id="PS51257">
    <property type="entry name" value="PROKAR_LIPOPROTEIN"/>
    <property type="match status" value="1"/>
</dbReference>
<feature type="chain" id="PRO_5036850847" evidence="1">
    <location>
        <begin position="31"/>
        <end position="239"/>
    </location>
</feature>
<dbReference type="Pfam" id="PF11769">
    <property type="entry name" value="DUF3313"/>
    <property type="match status" value="1"/>
</dbReference>
<comment type="caution">
    <text evidence="2">The sequence shown here is derived from an EMBL/GenBank/DDBJ whole genome shotgun (WGS) entry which is preliminary data.</text>
</comment>
<protein>
    <submittedName>
        <fullName evidence="2">DUF3313 family protein</fullName>
    </submittedName>
</protein>
<reference evidence="2" key="1">
    <citation type="submission" date="2020-11" db="EMBL/GenBank/DDBJ databases">
        <title>Novosphingobium aureum sp. nov., a marine bacterium isolated from sediment of a salt flat.</title>
        <authorList>
            <person name="Yoo Y."/>
            <person name="Kim J.-J."/>
        </authorList>
    </citation>
    <scope>NUCLEOTIDE SEQUENCE</scope>
    <source>
        <strain evidence="2">YJ-S2-02</strain>
    </source>
</reference>
<gene>
    <name evidence="2" type="ORF">I5E68_17960</name>
</gene>
<accession>A0A931HET8</accession>
<dbReference type="EMBL" id="JADZGI010000004">
    <property type="protein sequence ID" value="MBH0114837.1"/>
    <property type="molecule type" value="Genomic_DNA"/>
</dbReference>
<dbReference type="InterPro" id="IPR021747">
    <property type="entry name" value="DUF3313"/>
</dbReference>
<dbReference type="AlphaFoldDB" id="A0A931HET8"/>
<feature type="signal peptide" evidence="1">
    <location>
        <begin position="1"/>
        <end position="30"/>
    </location>
</feature>